<organism evidence="1 2">
    <name type="scientific">Campylobacter canadensis</name>
    <dbReference type="NCBI Taxonomy" id="449520"/>
    <lineage>
        <taxon>Bacteria</taxon>
        <taxon>Pseudomonadati</taxon>
        <taxon>Campylobacterota</taxon>
        <taxon>Epsilonproteobacteria</taxon>
        <taxon>Campylobacterales</taxon>
        <taxon>Campylobacteraceae</taxon>
        <taxon>Campylobacter</taxon>
    </lineage>
</organism>
<reference evidence="1 2" key="1">
    <citation type="submission" date="2020-07" db="EMBL/GenBank/DDBJ databases">
        <title>Transfer of Campylobacter canadensis to the novel genus Avispirillum gen. nov., that also includes two novel species recovered from migratory waterfowl: Avispirillum anseris sp. nov. and Avispirillum brantae sp. nov.</title>
        <authorList>
            <person name="Miller W.G."/>
            <person name="Chapman M.H."/>
            <person name="Yee E."/>
            <person name="Inglis G.D."/>
        </authorList>
    </citation>
    <scope>NUCLEOTIDE SEQUENCE [LARGE SCALE GENOMIC DNA]</scope>
    <source>
        <strain evidence="1 2">L283</strain>
    </source>
</reference>
<sequence length="24" mass="2844">MDVVFYSRSAEIVNQYLKKAQKLI</sequence>
<dbReference type="Proteomes" id="UP000786183">
    <property type="component" value="Unassembled WGS sequence"/>
</dbReference>
<evidence type="ECO:0000313" key="2">
    <source>
        <dbReference type="Proteomes" id="UP000786183"/>
    </source>
</evidence>
<accession>A0ABS7WUW1</accession>
<keyword evidence="2" id="KW-1185">Reference proteome</keyword>
<dbReference type="EMBL" id="JACGBB010000015">
    <property type="protein sequence ID" value="MBZ7987814.1"/>
    <property type="molecule type" value="Genomic_DNA"/>
</dbReference>
<proteinExistence type="predicted"/>
<comment type="caution">
    <text evidence="1">The sequence shown here is derived from an EMBL/GenBank/DDBJ whole genome shotgun (WGS) entry which is preliminary data.</text>
</comment>
<protein>
    <submittedName>
        <fullName evidence="1">Uncharacterized protein</fullName>
    </submittedName>
</protein>
<name>A0ABS7WUW1_9BACT</name>
<gene>
    <name evidence="1" type="ORF">AVCANL283_06850</name>
</gene>
<evidence type="ECO:0000313" key="1">
    <source>
        <dbReference type="EMBL" id="MBZ7987814.1"/>
    </source>
</evidence>